<evidence type="ECO:0000256" key="4">
    <source>
        <dbReference type="ARBA" id="ARBA00070119"/>
    </source>
</evidence>
<keyword evidence="2" id="KW-0560">Oxidoreductase</keyword>
<evidence type="ECO:0000256" key="1">
    <source>
        <dbReference type="ARBA" id="ARBA00022857"/>
    </source>
</evidence>
<comment type="similarity">
    <text evidence="3">Belongs to the aldo/keto reductase family. Aldo/keto reductase 2 subfamily.</text>
</comment>
<dbReference type="Gene3D" id="3.20.20.100">
    <property type="entry name" value="NADP-dependent oxidoreductase domain"/>
    <property type="match status" value="1"/>
</dbReference>
<dbReference type="PANTHER" id="PTHR43364">
    <property type="entry name" value="NADH-SPECIFIC METHYLGLYOXAL REDUCTASE-RELATED"/>
    <property type="match status" value="1"/>
</dbReference>
<proteinExistence type="inferred from homology"/>
<accession>A0A9D2U9L0</accession>
<name>A0A9D2U9L0_9BURK</name>
<evidence type="ECO:0000313" key="7">
    <source>
        <dbReference type="Proteomes" id="UP000823889"/>
    </source>
</evidence>
<organism evidence="6 7">
    <name type="scientific">Candidatus Paenalcaligenes intestinipullorum</name>
    <dbReference type="NCBI Taxonomy" id="2838718"/>
    <lineage>
        <taxon>Bacteria</taxon>
        <taxon>Pseudomonadati</taxon>
        <taxon>Pseudomonadota</taxon>
        <taxon>Betaproteobacteria</taxon>
        <taxon>Burkholderiales</taxon>
        <taxon>Alcaligenaceae</taxon>
        <taxon>Paenalcaligenes</taxon>
    </lineage>
</organism>
<dbReference type="InterPro" id="IPR036812">
    <property type="entry name" value="NAD(P)_OxRdtase_dom_sf"/>
</dbReference>
<dbReference type="EMBL" id="DWUQ01000122">
    <property type="protein sequence ID" value="HJD44553.1"/>
    <property type="molecule type" value="Genomic_DNA"/>
</dbReference>
<evidence type="ECO:0000256" key="3">
    <source>
        <dbReference type="ARBA" id="ARBA00038157"/>
    </source>
</evidence>
<reference evidence="6" key="1">
    <citation type="journal article" date="2021" name="PeerJ">
        <title>Extensive microbial diversity within the chicken gut microbiome revealed by metagenomics and culture.</title>
        <authorList>
            <person name="Gilroy R."/>
            <person name="Ravi A."/>
            <person name="Getino M."/>
            <person name="Pursley I."/>
            <person name="Horton D.L."/>
            <person name="Alikhan N.F."/>
            <person name="Baker D."/>
            <person name="Gharbi K."/>
            <person name="Hall N."/>
            <person name="Watson M."/>
            <person name="Adriaenssens E.M."/>
            <person name="Foster-Nyarko E."/>
            <person name="Jarju S."/>
            <person name="Secka A."/>
            <person name="Antonio M."/>
            <person name="Oren A."/>
            <person name="Chaudhuri R.R."/>
            <person name="La Ragione R."/>
            <person name="Hildebrand F."/>
            <person name="Pallen M.J."/>
        </authorList>
    </citation>
    <scope>NUCLEOTIDE SEQUENCE</scope>
    <source>
        <strain evidence="6">9264</strain>
    </source>
</reference>
<dbReference type="Pfam" id="PF00248">
    <property type="entry name" value="Aldo_ket_red"/>
    <property type="match status" value="1"/>
</dbReference>
<evidence type="ECO:0000313" key="6">
    <source>
        <dbReference type="EMBL" id="HJD44553.1"/>
    </source>
</evidence>
<protein>
    <recommendedName>
        <fullName evidence="4">Protein tas</fullName>
    </recommendedName>
</protein>
<keyword evidence="1" id="KW-0521">NADP</keyword>
<dbReference type="Proteomes" id="UP000823889">
    <property type="component" value="Unassembled WGS sequence"/>
</dbReference>
<dbReference type="InterPro" id="IPR050523">
    <property type="entry name" value="AKR_Detox_Biosynth"/>
</dbReference>
<feature type="domain" description="NADP-dependent oxidoreductase" evidence="5">
    <location>
        <begin position="16"/>
        <end position="340"/>
    </location>
</feature>
<dbReference type="SUPFAM" id="SSF51430">
    <property type="entry name" value="NAD(P)-linked oxidoreductase"/>
    <property type="match status" value="1"/>
</dbReference>
<gene>
    <name evidence="6" type="ORF">H9906_05950</name>
</gene>
<evidence type="ECO:0000256" key="2">
    <source>
        <dbReference type="ARBA" id="ARBA00023002"/>
    </source>
</evidence>
<evidence type="ECO:0000259" key="5">
    <source>
        <dbReference type="Pfam" id="PF00248"/>
    </source>
</evidence>
<dbReference type="AlphaFoldDB" id="A0A9D2U9L0"/>
<dbReference type="CDD" id="cd19094">
    <property type="entry name" value="AKR_Tas-like"/>
    <property type="match status" value="1"/>
</dbReference>
<dbReference type="InterPro" id="IPR023210">
    <property type="entry name" value="NADP_OxRdtase_dom"/>
</dbReference>
<dbReference type="PANTHER" id="PTHR43364:SF4">
    <property type="entry name" value="NAD(P)-LINKED OXIDOREDUCTASE SUPERFAMILY PROTEIN"/>
    <property type="match status" value="1"/>
</dbReference>
<dbReference type="FunFam" id="3.20.20.100:FF:000005">
    <property type="entry name" value="NADP(H)-dependent aldo-keto reductase"/>
    <property type="match status" value="1"/>
</dbReference>
<dbReference type="GO" id="GO:0016491">
    <property type="term" value="F:oxidoreductase activity"/>
    <property type="evidence" value="ECO:0007669"/>
    <property type="project" value="UniProtKB-KW"/>
</dbReference>
<dbReference type="NCBIfam" id="NF007912">
    <property type="entry name" value="PRK10625.1"/>
    <property type="match status" value="1"/>
</dbReference>
<sequence length="349" mass="39570">MKYRQLGQTEIELSTICLGTMTWGEQNTEQEAHEQIAYALSKGVNFIDTAEMYPIPPRANTAGLTETYLGNWFQLNSRRHEVFLASKAAGPSRDAKRPSHIRNGRTHFDKASLTEALEDSLRRLKTDYIDLYQLHWPDRVTNYFGQLAYPWPDDDYTVSILETLEALSGFVREGKIRFIGVSNETPWGVAEFLKQSEQHGLPRIVSIQNPYNLLNRTFEQGLAEFSHREQVGLLAYSPLAMGMLTGKYLNGNRPQGARLTVYDRFQRYNSLLCEAATEGYVALARKHSIPPAVLALAFVNQQPFVTSTIIGATTLQQLRENIDSINIELDEAVMQEIDAIHRQYQNPAP</sequence>
<comment type="caution">
    <text evidence="6">The sequence shown here is derived from an EMBL/GenBank/DDBJ whole genome shotgun (WGS) entry which is preliminary data.</text>
</comment>
<reference evidence="6" key="2">
    <citation type="submission" date="2021-04" db="EMBL/GenBank/DDBJ databases">
        <authorList>
            <person name="Gilroy R."/>
        </authorList>
    </citation>
    <scope>NUCLEOTIDE SEQUENCE</scope>
    <source>
        <strain evidence="6">9264</strain>
    </source>
</reference>